<evidence type="ECO:0000256" key="6">
    <source>
        <dbReference type="ARBA" id="ARBA00022840"/>
    </source>
</evidence>
<dbReference type="InterPro" id="IPR046342">
    <property type="entry name" value="CBS_dom_sf"/>
</dbReference>
<accession>A0ABY5ARQ0</accession>
<dbReference type="PROSITE" id="PS50112">
    <property type="entry name" value="PAS"/>
    <property type="match status" value="3"/>
</dbReference>
<dbReference type="EMBL" id="CP098611">
    <property type="protein sequence ID" value="USR91016.1"/>
    <property type="molecule type" value="Genomic_DNA"/>
</dbReference>
<dbReference type="Pfam" id="PF07568">
    <property type="entry name" value="HisKA_2"/>
    <property type="match status" value="1"/>
</dbReference>
<dbReference type="InterPro" id="IPR003018">
    <property type="entry name" value="GAF"/>
</dbReference>
<dbReference type="SUPFAM" id="SSF55781">
    <property type="entry name" value="GAF domain-like"/>
    <property type="match status" value="3"/>
</dbReference>
<reference evidence="15" key="1">
    <citation type="submission" date="2022-06" db="EMBL/GenBank/DDBJ databases">
        <title>Genome sequence of Phormidium yuhuli AB48 isolated from an industrial photobioreactor environment.</title>
        <authorList>
            <person name="Qiu Y."/>
            <person name="Noonan A.J.C."/>
            <person name="Dofher K."/>
            <person name="Koch M."/>
            <person name="Kieft B."/>
            <person name="Lin X."/>
            <person name="Ziels R.M."/>
            <person name="Hallam S.J."/>
        </authorList>
    </citation>
    <scope>NUCLEOTIDE SEQUENCE</scope>
    <source>
        <strain evidence="15">AB48</strain>
    </source>
</reference>
<feature type="domain" description="CBS" evidence="14">
    <location>
        <begin position="153"/>
        <end position="216"/>
    </location>
</feature>
<keyword evidence="2" id="KW-0597">Phosphoprotein</keyword>
<feature type="domain" description="Histidine kinase" evidence="11">
    <location>
        <begin position="1309"/>
        <end position="1503"/>
    </location>
</feature>
<keyword evidence="5" id="KW-0418">Kinase</keyword>
<dbReference type="InterPro" id="IPR000644">
    <property type="entry name" value="CBS_dom"/>
</dbReference>
<evidence type="ECO:0000259" key="11">
    <source>
        <dbReference type="PROSITE" id="PS50109"/>
    </source>
</evidence>
<dbReference type="PANTHER" id="PTHR43065">
    <property type="entry name" value="SENSOR HISTIDINE KINASE"/>
    <property type="match status" value="1"/>
</dbReference>
<dbReference type="CDD" id="cd04620">
    <property type="entry name" value="CBS_two-component_sensor_histidine_kinase_repeat1"/>
    <property type="match status" value="1"/>
</dbReference>
<protein>
    <submittedName>
        <fullName evidence="15">PAS domain S-box protein</fullName>
    </submittedName>
</protein>
<dbReference type="Pfam" id="PF01590">
    <property type="entry name" value="GAF"/>
    <property type="match status" value="3"/>
</dbReference>
<dbReference type="SMART" id="SM00091">
    <property type="entry name" value="PAS"/>
    <property type="match status" value="3"/>
</dbReference>
<dbReference type="Pfam" id="PF00989">
    <property type="entry name" value="PAS"/>
    <property type="match status" value="1"/>
</dbReference>
<evidence type="ECO:0000259" key="14">
    <source>
        <dbReference type="PROSITE" id="PS51371"/>
    </source>
</evidence>
<evidence type="ECO:0000259" key="12">
    <source>
        <dbReference type="PROSITE" id="PS50112"/>
    </source>
</evidence>
<name>A0ABY5ARQ0_9CYAN</name>
<evidence type="ECO:0000259" key="13">
    <source>
        <dbReference type="PROSITE" id="PS50113"/>
    </source>
</evidence>
<dbReference type="PROSITE" id="PS50113">
    <property type="entry name" value="PAC"/>
    <property type="match status" value="3"/>
</dbReference>
<feature type="domain" description="CBS" evidence="14">
    <location>
        <begin position="224"/>
        <end position="286"/>
    </location>
</feature>
<dbReference type="SMART" id="SM00086">
    <property type="entry name" value="PAC"/>
    <property type="match status" value="3"/>
</dbReference>
<evidence type="ECO:0000313" key="15">
    <source>
        <dbReference type="EMBL" id="USR91016.1"/>
    </source>
</evidence>
<feature type="domain" description="PAS" evidence="12">
    <location>
        <begin position="517"/>
        <end position="563"/>
    </location>
</feature>
<keyword evidence="7" id="KW-0902">Two-component regulatory system</keyword>
<dbReference type="InterPro" id="IPR016132">
    <property type="entry name" value="Phyto_chromo_attachment"/>
</dbReference>
<dbReference type="SMART" id="SM00387">
    <property type="entry name" value="HATPase_c"/>
    <property type="match status" value="1"/>
</dbReference>
<evidence type="ECO:0000256" key="7">
    <source>
        <dbReference type="ARBA" id="ARBA00023012"/>
    </source>
</evidence>
<keyword evidence="9" id="KW-0175">Coiled coil</keyword>
<evidence type="ECO:0000256" key="4">
    <source>
        <dbReference type="ARBA" id="ARBA00022741"/>
    </source>
</evidence>
<dbReference type="InterPro" id="IPR035965">
    <property type="entry name" value="PAS-like_dom_sf"/>
</dbReference>
<feature type="domain" description="Phytochrome chromophore attachment site" evidence="10">
    <location>
        <begin position="662"/>
        <end position="809"/>
    </location>
</feature>
<feature type="domain" description="CBS" evidence="14">
    <location>
        <begin position="86"/>
        <end position="144"/>
    </location>
</feature>
<dbReference type="RefSeq" id="WP_252663050.1">
    <property type="nucleotide sequence ID" value="NZ_CP098611.1"/>
</dbReference>
<comment type="similarity">
    <text evidence="1">In the N-terminal section; belongs to the phytochrome family.</text>
</comment>
<feature type="coiled-coil region" evidence="9">
    <location>
        <begin position="1094"/>
        <end position="1123"/>
    </location>
</feature>
<feature type="domain" description="CBS" evidence="14">
    <location>
        <begin position="11"/>
        <end position="77"/>
    </location>
</feature>
<keyword evidence="4" id="KW-0547">Nucleotide-binding</keyword>
<evidence type="ECO:0000256" key="8">
    <source>
        <dbReference type="PROSITE-ProRule" id="PRU00703"/>
    </source>
</evidence>
<dbReference type="PROSITE" id="PS51371">
    <property type="entry name" value="CBS"/>
    <property type="match status" value="4"/>
</dbReference>
<dbReference type="InterPro" id="IPR011495">
    <property type="entry name" value="Sig_transdc_His_kin_sub2_dim/P"/>
</dbReference>
<dbReference type="Pfam" id="PF02518">
    <property type="entry name" value="HATPase_c"/>
    <property type="match status" value="1"/>
</dbReference>
<keyword evidence="16" id="KW-1185">Reference proteome</keyword>
<proteinExistence type="inferred from homology"/>
<dbReference type="SUPFAM" id="SSF55785">
    <property type="entry name" value="PYP-like sensor domain (PAS domain)"/>
    <property type="match status" value="3"/>
</dbReference>
<dbReference type="InterPro" id="IPR000014">
    <property type="entry name" value="PAS"/>
</dbReference>
<keyword evidence="3" id="KW-0808">Transferase</keyword>
<gene>
    <name evidence="15" type="ORF">NEA10_19680</name>
</gene>
<evidence type="ECO:0000256" key="9">
    <source>
        <dbReference type="SAM" id="Coils"/>
    </source>
</evidence>
<sequence length="1508" mass="172868">MMYLPSLDEILDQTPLIFHPQTPLLEVLAQMSCVNAQGQCNPHKASHSGVLITEGDRLLGIFTERDVVGLAARDHDFQTTTIAEVMTPNPITLKRSEFKDIFGIISCFRTHHIRHLPLVDDSEKLEGLFSQDVLRDSLQPEHLLRLRDVSEVMVRDILTLDVGAIAIEAIELMAKHHTSCIVICQRGESKNDPQKYPVGILTERDILQYRLLNLDFKTYTALELSSSPPLCLKTGESLWLGYEQMQKQRVRRLLVIGKQGELLGLITQSTILNALTPLALYETIDVLQEHIGTLEEEKIQLLQQQTQQLQAEVEQQTQTLQEQATQAQLLANLAAKIRQSLNLDRILNTIVQEIRQSLNCDRVFIAKLQSQTDHSSAKIVAESLPPEDSSRLGRSLWEFSSSSTFPQQPHSNPSLAPCVIRCDIRCDPHLKPAQRQRLHRLPLAAEISILLCEGDRPWGILCLQQSQQPRTWKPWEVDLLQNLVVQIAIALQQAQLYKQAQQELRERQAAQTRLIEKEKAYRSLVENASDLIFRMDRSLHYLYVNPAFEKLTGQTAQEWIGKTPEAMGIDPQVIKYWQNSFKQILLTHQEVIIESPFPTLDGPYWFQTRLFPEFNSDREIQSFFGIARDMTAGKHTETQLRRQAKSEQLINQTAQKIRQSLNLDRILETTVTEIQQLLHCDRLIVYQFTDSIKGIITAEATAPGIEGTLHRSFEDNCFGDVCQNVYLQGYYTLVSDIENRTNLDPCYHAMLRELKVKANLVVPILLREERPGCPDSNAELWGLLIAHHCREPHPWDANEIELLQDIALQLAIAIQQAELYQQVQSQLQERCKAETALRELNEELESRVQQRTQELAQRDRYLSGIVEIQRHLIATSIPDYDTILAILGHIATASRVYIFHTHNQGQGTVLVSQVAEWCAEGVISHLDDPNLQNLSVETTPTVWSRFQAGQYYGGNVADLPHPERSILEPQGILSIALVPICLSRNTHLFGFIGFDRCDRACPWSNLEITLLQSVSRSIALAKERQDMETALRDSQEQLQSLLESLREIIFQIDQQGNWSFLNAAWETVTGFSVAESLGQPFWTYIHPKSRSSIHEKFRKLRQQKETELENKRLKAELQFYKKNGEICWLEIDVIAMKNSKGTVIGLSGILNDITERKLAQAERDHSQQRLEMALDAVKHGVWEWGVNNNHCFFSRRYYTMLGYQPDDFSGSFDTWTSLTHPDDLERVLPIIREAINTNTPFAVEFRMKRRSGDWCWIQSMGSPYHYRGVSEHQTISNVFVGTHVDITERKDSEAELKQNLQEKEILLKEIHHRVKNNLLVVASLLEFQSDYSDNTEIHRALQDSQNRVLSMSLIHERLYQSTDLSHIEFRDYLETLIEKLFLSYNIDSHKITYLIHCAPIRLNIETAHPCGLIINEIISNVLKHAFPDARTGTVKILVNQEPTGLIHLRIKDNGIGIPEHIDLFNTDSLGMELIVMLVEQLRGQIHLNRQEGTEFHITFSELTYKRRV</sequence>
<dbReference type="SUPFAM" id="SSF55874">
    <property type="entry name" value="ATPase domain of HSP90 chaperone/DNA topoisomerase II/histidine kinase"/>
    <property type="match status" value="1"/>
</dbReference>
<dbReference type="InterPro" id="IPR013767">
    <property type="entry name" value="PAS_fold"/>
</dbReference>
<dbReference type="InterPro" id="IPR013655">
    <property type="entry name" value="PAS_fold_3"/>
</dbReference>
<dbReference type="SUPFAM" id="SSF54631">
    <property type="entry name" value="CBS-domain pair"/>
    <property type="match status" value="2"/>
</dbReference>
<dbReference type="CDD" id="cd17774">
    <property type="entry name" value="CBS_two-component_sensor_histidine_kinase_repeat2"/>
    <property type="match status" value="1"/>
</dbReference>
<dbReference type="PANTHER" id="PTHR43065:SF23">
    <property type="entry name" value="SENSOR HISTIDINE KINASE PDTAS"/>
    <property type="match status" value="1"/>
</dbReference>
<feature type="coiled-coil region" evidence="9">
    <location>
        <begin position="284"/>
        <end position="326"/>
    </location>
</feature>
<dbReference type="NCBIfam" id="TIGR00229">
    <property type="entry name" value="sensory_box"/>
    <property type="match status" value="3"/>
</dbReference>
<evidence type="ECO:0000313" key="16">
    <source>
        <dbReference type="Proteomes" id="UP001056708"/>
    </source>
</evidence>
<evidence type="ECO:0000256" key="5">
    <source>
        <dbReference type="ARBA" id="ARBA00022777"/>
    </source>
</evidence>
<keyword evidence="8" id="KW-0129">CBS domain</keyword>
<dbReference type="Gene3D" id="3.30.565.10">
    <property type="entry name" value="Histidine kinase-like ATPase, C-terminal domain"/>
    <property type="match status" value="1"/>
</dbReference>
<dbReference type="InterPro" id="IPR001610">
    <property type="entry name" value="PAC"/>
</dbReference>
<evidence type="ECO:0000256" key="3">
    <source>
        <dbReference type="ARBA" id="ARBA00022679"/>
    </source>
</evidence>
<dbReference type="Pfam" id="PF00571">
    <property type="entry name" value="CBS"/>
    <property type="match status" value="4"/>
</dbReference>
<dbReference type="Gene3D" id="3.30.450.40">
    <property type="match status" value="3"/>
</dbReference>
<dbReference type="InterPro" id="IPR000700">
    <property type="entry name" value="PAS-assoc_C"/>
</dbReference>
<evidence type="ECO:0000256" key="1">
    <source>
        <dbReference type="ARBA" id="ARBA00006402"/>
    </source>
</evidence>
<dbReference type="InterPro" id="IPR005467">
    <property type="entry name" value="His_kinase_dom"/>
</dbReference>
<feature type="domain" description="Phytochrome chromophore attachment site" evidence="10">
    <location>
        <begin position="342"/>
        <end position="486"/>
    </location>
</feature>
<dbReference type="PROSITE" id="PS50046">
    <property type="entry name" value="PHYTOCHROME_2"/>
    <property type="match status" value="2"/>
</dbReference>
<dbReference type="Proteomes" id="UP001056708">
    <property type="component" value="Chromosome"/>
</dbReference>
<feature type="domain" description="PAS" evidence="12">
    <location>
        <begin position="1034"/>
        <end position="1104"/>
    </location>
</feature>
<dbReference type="CDD" id="cd00130">
    <property type="entry name" value="PAS"/>
    <property type="match status" value="3"/>
</dbReference>
<dbReference type="Pfam" id="PF08447">
    <property type="entry name" value="PAS_3"/>
    <property type="match status" value="1"/>
</dbReference>
<dbReference type="InterPro" id="IPR029016">
    <property type="entry name" value="GAF-like_dom_sf"/>
</dbReference>
<feature type="coiled-coil region" evidence="9">
    <location>
        <begin position="487"/>
        <end position="520"/>
    </location>
</feature>
<dbReference type="InterPro" id="IPR003594">
    <property type="entry name" value="HATPase_dom"/>
</dbReference>
<evidence type="ECO:0000259" key="10">
    <source>
        <dbReference type="PROSITE" id="PS50046"/>
    </source>
</evidence>
<evidence type="ECO:0000256" key="2">
    <source>
        <dbReference type="ARBA" id="ARBA00022553"/>
    </source>
</evidence>
<dbReference type="Gene3D" id="3.30.450.20">
    <property type="entry name" value="PAS domain"/>
    <property type="match status" value="3"/>
</dbReference>
<feature type="domain" description="PAS" evidence="12">
    <location>
        <begin position="1166"/>
        <end position="1238"/>
    </location>
</feature>
<dbReference type="InterPro" id="IPR036890">
    <property type="entry name" value="HATPase_C_sf"/>
</dbReference>
<feature type="domain" description="PAC" evidence="13">
    <location>
        <begin position="1241"/>
        <end position="1298"/>
    </location>
</feature>
<feature type="domain" description="PAC" evidence="13">
    <location>
        <begin position="587"/>
        <end position="642"/>
    </location>
</feature>
<keyword evidence="6" id="KW-0067">ATP-binding</keyword>
<dbReference type="Gene3D" id="3.10.580.10">
    <property type="entry name" value="CBS-domain"/>
    <property type="match status" value="2"/>
</dbReference>
<dbReference type="InterPro" id="IPR013656">
    <property type="entry name" value="PAS_4"/>
</dbReference>
<dbReference type="PROSITE" id="PS50109">
    <property type="entry name" value="HIS_KIN"/>
    <property type="match status" value="1"/>
</dbReference>
<dbReference type="SMART" id="SM00065">
    <property type="entry name" value="GAF"/>
    <property type="match status" value="3"/>
</dbReference>
<dbReference type="Pfam" id="PF08448">
    <property type="entry name" value="PAS_4"/>
    <property type="match status" value="1"/>
</dbReference>
<feature type="domain" description="PAC" evidence="13">
    <location>
        <begin position="1113"/>
        <end position="1165"/>
    </location>
</feature>
<dbReference type="SMART" id="SM00116">
    <property type="entry name" value="CBS"/>
    <property type="match status" value="4"/>
</dbReference>
<organism evidence="15 16">
    <name type="scientific">Phormidium yuhuli AB48</name>
    <dbReference type="NCBI Taxonomy" id="2940671"/>
    <lineage>
        <taxon>Bacteria</taxon>
        <taxon>Bacillati</taxon>
        <taxon>Cyanobacteriota</taxon>
        <taxon>Cyanophyceae</taxon>
        <taxon>Oscillatoriophycideae</taxon>
        <taxon>Oscillatoriales</taxon>
        <taxon>Oscillatoriaceae</taxon>
        <taxon>Phormidium</taxon>
        <taxon>Phormidium yuhuli</taxon>
    </lineage>
</organism>